<feature type="domain" description="NAD-dependent epimerase/dehydratase" evidence="2">
    <location>
        <begin position="318"/>
        <end position="579"/>
    </location>
</feature>
<evidence type="ECO:0000313" key="4">
    <source>
        <dbReference type="Proteomes" id="UP000518300"/>
    </source>
</evidence>
<sequence length="673" mass="74763">MGSGAGRGTGLRTSRVGLVQDFAPGEHGIVEAALADLKVLGVRELRTRVSWAEALTPEGARWYRWLMRRLSQDVCVLPCLVGTPSAANQDPKAFGDFVEGFLAEHGRFVEWVELWDEPCSLASYDWRMDPTWESFSALVAEGARRAHAAGKRVVLGGMSPVDPLWLNLVLERVGPDALDAVGVHGWPDTHDTPWTGWDAWLEPVRDVLGRHGSRAEVWITAAGYSTWRHGERRQVAEFLDAAAAPVARMYWDGLYDAGSVEDVVPEGADERDLYLGLKRADGGMKLLYRLWAESGLVGLAEGLRQLAQPRGVRPERQVVVFGGAGFIGCNVANSYLEEGRRVLVYDNLSRPGVEKNLRWLKERHGDRLDVEVADIRDAASVRRAVRHAGEVFHFGAQVAVTTSLDAPTHDFEVNARGTFNVLEALRDMETPAPLVFTSTNKVYGGLPGLRFVAGEHRYEPLDPDIRAQGISERCSLDFESPYGCSKGTADQYVLDWARSFGLRATVFRMSCIYGPRQFGTEDQGWVAHFLIRALKGQPITLYGDGMQVRDVLFVEDLVRAFRLAQARMDEVSGEAFNIGGGPTRAISLLELLELIEELVGHRPDVRHEDWRTGDQRYYVSDTRKFQAATGWAPQVGVREGVTRLLGWLGEMLERRAPRQSVSREPLALETFAG</sequence>
<reference evidence="3 4" key="1">
    <citation type="submission" date="2020-04" db="EMBL/GenBank/DDBJ databases">
        <title>Draft genome of Pyxidicoccus fallax type strain.</title>
        <authorList>
            <person name="Whitworth D.E."/>
        </authorList>
    </citation>
    <scope>NUCLEOTIDE SEQUENCE [LARGE SCALE GENOMIC DNA]</scope>
    <source>
        <strain evidence="3 4">DSM 14698</strain>
    </source>
</reference>
<keyword evidence="4" id="KW-1185">Reference proteome</keyword>
<evidence type="ECO:0000259" key="2">
    <source>
        <dbReference type="Pfam" id="PF01370"/>
    </source>
</evidence>
<proteinExistence type="inferred from homology"/>
<dbReference type="Pfam" id="PF01370">
    <property type="entry name" value="Epimerase"/>
    <property type="match status" value="1"/>
</dbReference>
<protein>
    <submittedName>
        <fullName evidence="3">NAD-dependent epimerase/dehydratase family protein</fullName>
    </submittedName>
</protein>
<dbReference type="SUPFAM" id="SSF51445">
    <property type="entry name" value="(Trans)glycosidases"/>
    <property type="match status" value="1"/>
</dbReference>
<dbReference type="AlphaFoldDB" id="A0A848LGR0"/>
<gene>
    <name evidence="3" type="ORF">HG543_13920</name>
</gene>
<evidence type="ECO:0000313" key="3">
    <source>
        <dbReference type="EMBL" id="NMO15941.1"/>
    </source>
</evidence>
<accession>A0A848LGR0</accession>
<dbReference type="InterPro" id="IPR001509">
    <property type="entry name" value="Epimerase_deHydtase"/>
</dbReference>
<dbReference type="Gene3D" id="3.20.20.80">
    <property type="entry name" value="Glycosidases"/>
    <property type="match status" value="1"/>
</dbReference>
<evidence type="ECO:0000256" key="1">
    <source>
        <dbReference type="ARBA" id="ARBA00007637"/>
    </source>
</evidence>
<dbReference type="SUPFAM" id="SSF51735">
    <property type="entry name" value="NAD(P)-binding Rossmann-fold domains"/>
    <property type="match status" value="1"/>
</dbReference>
<comment type="similarity">
    <text evidence="1">Belongs to the NAD(P)-dependent epimerase/dehydratase family.</text>
</comment>
<dbReference type="EMBL" id="JABBJJ010000052">
    <property type="protein sequence ID" value="NMO15941.1"/>
    <property type="molecule type" value="Genomic_DNA"/>
</dbReference>
<dbReference type="PANTHER" id="PTHR43000">
    <property type="entry name" value="DTDP-D-GLUCOSE 4,6-DEHYDRATASE-RELATED"/>
    <property type="match status" value="1"/>
</dbReference>
<name>A0A848LGR0_9BACT</name>
<dbReference type="Gene3D" id="3.40.50.720">
    <property type="entry name" value="NAD(P)-binding Rossmann-like Domain"/>
    <property type="match status" value="1"/>
</dbReference>
<dbReference type="InterPro" id="IPR017853">
    <property type="entry name" value="GH"/>
</dbReference>
<dbReference type="InterPro" id="IPR036291">
    <property type="entry name" value="NAD(P)-bd_dom_sf"/>
</dbReference>
<comment type="caution">
    <text evidence="3">The sequence shown here is derived from an EMBL/GenBank/DDBJ whole genome shotgun (WGS) entry which is preliminary data.</text>
</comment>
<organism evidence="3 4">
    <name type="scientific">Pyxidicoccus fallax</name>
    <dbReference type="NCBI Taxonomy" id="394095"/>
    <lineage>
        <taxon>Bacteria</taxon>
        <taxon>Pseudomonadati</taxon>
        <taxon>Myxococcota</taxon>
        <taxon>Myxococcia</taxon>
        <taxon>Myxococcales</taxon>
        <taxon>Cystobacterineae</taxon>
        <taxon>Myxococcaceae</taxon>
        <taxon>Pyxidicoccus</taxon>
    </lineage>
</organism>
<dbReference type="Proteomes" id="UP000518300">
    <property type="component" value="Unassembled WGS sequence"/>
</dbReference>